<organism evidence="3 4">
    <name type="scientific">Molorchus minor</name>
    <dbReference type="NCBI Taxonomy" id="1323400"/>
    <lineage>
        <taxon>Eukaryota</taxon>
        <taxon>Metazoa</taxon>
        <taxon>Ecdysozoa</taxon>
        <taxon>Arthropoda</taxon>
        <taxon>Hexapoda</taxon>
        <taxon>Insecta</taxon>
        <taxon>Pterygota</taxon>
        <taxon>Neoptera</taxon>
        <taxon>Endopterygota</taxon>
        <taxon>Coleoptera</taxon>
        <taxon>Polyphaga</taxon>
        <taxon>Cucujiformia</taxon>
        <taxon>Chrysomeloidea</taxon>
        <taxon>Cerambycidae</taxon>
        <taxon>Lamiinae</taxon>
        <taxon>Monochamini</taxon>
        <taxon>Molorchus</taxon>
    </lineage>
</organism>
<evidence type="ECO:0000313" key="4">
    <source>
        <dbReference type="Proteomes" id="UP001162164"/>
    </source>
</evidence>
<dbReference type="Gene3D" id="3.30.200.20">
    <property type="entry name" value="Phosphorylase Kinase, domain 1"/>
    <property type="match status" value="1"/>
</dbReference>
<proteinExistence type="predicted"/>
<dbReference type="SUPFAM" id="SSF56112">
    <property type="entry name" value="Protein kinase-like (PK-like)"/>
    <property type="match status" value="1"/>
</dbReference>
<dbReference type="InterPro" id="IPR011009">
    <property type="entry name" value="Kinase-like_dom_sf"/>
</dbReference>
<feature type="domain" description="Protein kinase" evidence="2">
    <location>
        <begin position="36"/>
        <end position="106"/>
    </location>
</feature>
<dbReference type="Pfam" id="PF00069">
    <property type="entry name" value="Pkinase"/>
    <property type="match status" value="1"/>
</dbReference>
<dbReference type="EMBL" id="JAPWTJ010001263">
    <property type="protein sequence ID" value="KAJ8972979.1"/>
    <property type="molecule type" value="Genomic_DNA"/>
</dbReference>
<sequence length="106" mass="11680">MSDLFKSAFEYFSGPTNGQSDNSFVGQVVEISNVQLRIKKVIAEGGFAVVFVAQDIKAGKDYALKRLLAADEEAKKNIIKEINILKKVSGHPNIIQYLSASFIEKT</sequence>
<gene>
    <name evidence="3" type="ORF">NQ317_016040</name>
</gene>
<dbReference type="PANTHER" id="PTHR22967:SF105">
    <property type="entry name" value="CYCLIN-G-ASSOCIATED KINASE"/>
    <property type="match status" value="1"/>
</dbReference>
<accession>A0ABQ9J4D6</accession>
<dbReference type="PROSITE" id="PS50011">
    <property type="entry name" value="PROTEIN_KINASE_DOM"/>
    <property type="match status" value="1"/>
</dbReference>
<evidence type="ECO:0000256" key="1">
    <source>
        <dbReference type="ARBA" id="ARBA00022741"/>
    </source>
</evidence>
<dbReference type="Proteomes" id="UP001162164">
    <property type="component" value="Unassembled WGS sequence"/>
</dbReference>
<evidence type="ECO:0000313" key="3">
    <source>
        <dbReference type="EMBL" id="KAJ8972979.1"/>
    </source>
</evidence>
<name>A0ABQ9J4D6_9CUCU</name>
<protein>
    <recommendedName>
        <fullName evidence="2">Protein kinase domain-containing protein</fullName>
    </recommendedName>
</protein>
<dbReference type="InterPro" id="IPR000719">
    <property type="entry name" value="Prot_kinase_dom"/>
</dbReference>
<keyword evidence="4" id="KW-1185">Reference proteome</keyword>
<reference evidence="3" key="1">
    <citation type="journal article" date="2023" name="Insect Mol. Biol.">
        <title>Genome sequencing provides insights into the evolution of gene families encoding plant cell wall-degrading enzymes in longhorned beetles.</title>
        <authorList>
            <person name="Shin N.R."/>
            <person name="Okamura Y."/>
            <person name="Kirsch R."/>
            <person name="Pauchet Y."/>
        </authorList>
    </citation>
    <scope>NUCLEOTIDE SEQUENCE</scope>
    <source>
        <strain evidence="3">MMC_N1</strain>
    </source>
</reference>
<keyword evidence="1" id="KW-0547">Nucleotide-binding</keyword>
<comment type="caution">
    <text evidence="3">The sequence shown here is derived from an EMBL/GenBank/DDBJ whole genome shotgun (WGS) entry which is preliminary data.</text>
</comment>
<dbReference type="PANTHER" id="PTHR22967">
    <property type="entry name" value="SERINE/THREONINE PROTEIN KINASE"/>
    <property type="match status" value="1"/>
</dbReference>
<evidence type="ECO:0000259" key="2">
    <source>
        <dbReference type="PROSITE" id="PS50011"/>
    </source>
</evidence>